<feature type="domain" description="HTH merR-type" evidence="2">
    <location>
        <begin position="1"/>
        <end position="72"/>
    </location>
</feature>
<dbReference type="PROSITE" id="PS50937">
    <property type="entry name" value="HTH_MERR_2"/>
    <property type="match status" value="1"/>
</dbReference>
<organism evidence="3 4">
    <name type="scientific">Oceanobacillus bengalensis</name>
    <dbReference type="NCBI Taxonomy" id="1435466"/>
    <lineage>
        <taxon>Bacteria</taxon>
        <taxon>Bacillati</taxon>
        <taxon>Bacillota</taxon>
        <taxon>Bacilli</taxon>
        <taxon>Bacillales</taxon>
        <taxon>Bacillaceae</taxon>
        <taxon>Oceanobacillus</taxon>
    </lineage>
</organism>
<dbReference type="SUPFAM" id="SSF46955">
    <property type="entry name" value="Putative DNA-binding domain"/>
    <property type="match status" value="1"/>
</dbReference>
<evidence type="ECO:0000313" key="3">
    <source>
        <dbReference type="EMBL" id="RKQ13637.1"/>
    </source>
</evidence>
<dbReference type="Proteomes" id="UP000281813">
    <property type="component" value="Unassembled WGS sequence"/>
</dbReference>
<dbReference type="AlphaFoldDB" id="A0A494YU58"/>
<keyword evidence="1" id="KW-0238">DNA-binding</keyword>
<dbReference type="GO" id="GO:0003700">
    <property type="term" value="F:DNA-binding transcription factor activity"/>
    <property type="evidence" value="ECO:0007669"/>
    <property type="project" value="InterPro"/>
</dbReference>
<dbReference type="EMBL" id="RBZO01000028">
    <property type="protein sequence ID" value="RKQ13637.1"/>
    <property type="molecule type" value="Genomic_DNA"/>
</dbReference>
<comment type="caution">
    <text evidence="3">The sequence shown here is derived from an EMBL/GenBank/DDBJ whole genome shotgun (WGS) entry which is preliminary data.</text>
</comment>
<dbReference type="PROSITE" id="PS00552">
    <property type="entry name" value="HTH_MERR_1"/>
    <property type="match status" value="1"/>
</dbReference>
<dbReference type="PANTHER" id="PTHR30204:SF90">
    <property type="entry name" value="HTH-TYPE TRANSCRIPTIONAL ACTIVATOR MTA"/>
    <property type="match status" value="1"/>
</dbReference>
<dbReference type="Pfam" id="PF13411">
    <property type="entry name" value="MerR_1"/>
    <property type="match status" value="1"/>
</dbReference>
<name>A0A494YU58_9BACI</name>
<dbReference type="CDD" id="cd01106">
    <property type="entry name" value="HTH_TipAL-Mta"/>
    <property type="match status" value="1"/>
</dbReference>
<gene>
    <name evidence="3" type="ORF">D8M05_15505</name>
</gene>
<dbReference type="Gene3D" id="1.10.1660.10">
    <property type="match status" value="1"/>
</dbReference>
<dbReference type="OrthoDB" id="1894615at2"/>
<dbReference type="PRINTS" id="PR00040">
    <property type="entry name" value="HTHMERR"/>
</dbReference>
<sequence length="271" mass="31848">MRIMLIGEFSKRTGVSIRTLHYYDEKGLLKPEKNPISGHRIYSDRDVMNLHKIMTLKALGYTLEQISEMIRESSFDMSLVDSLRMQQKKLEQDKEDIETTLVTIRRTILLIEGEKEVNSNILMSLISSMQTEKAQREWAEQFMEKDVVESLYEVSEEEKMKWEKATLQFYKEIKRLVGKPANDEEVMHVLKEYFTLILTFLDVASFDDITNIFTGIESIEDFSDEELSKLEAEVEKFVPSPLTKEEQEWLDEVMAYYIENQAFGFQTDENE</sequence>
<reference evidence="3 4" key="1">
    <citation type="journal article" date="2015" name="Antonie Van Leeuwenhoek">
        <title>Oceanobacillus bengalensis sp. nov., a bacterium isolated from seawater of the Bay of Bengal.</title>
        <authorList>
            <person name="Yongchang O."/>
            <person name="Xiang W."/>
            <person name="Wang G."/>
        </authorList>
    </citation>
    <scope>NUCLEOTIDE SEQUENCE [LARGE SCALE GENOMIC DNA]</scope>
    <source>
        <strain evidence="3 4">MCCC 1K00260</strain>
    </source>
</reference>
<dbReference type="Gene3D" id="6.10.250.360">
    <property type="match status" value="1"/>
</dbReference>
<evidence type="ECO:0000313" key="4">
    <source>
        <dbReference type="Proteomes" id="UP000281813"/>
    </source>
</evidence>
<dbReference type="GO" id="GO:0003677">
    <property type="term" value="F:DNA binding"/>
    <property type="evidence" value="ECO:0007669"/>
    <property type="project" value="UniProtKB-KW"/>
</dbReference>
<dbReference type="InterPro" id="IPR009061">
    <property type="entry name" value="DNA-bd_dom_put_sf"/>
</dbReference>
<dbReference type="InterPro" id="IPR047057">
    <property type="entry name" value="MerR_fam"/>
</dbReference>
<dbReference type="InterPro" id="IPR000551">
    <property type="entry name" value="MerR-type_HTH_dom"/>
</dbReference>
<dbReference type="PANTHER" id="PTHR30204">
    <property type="entry name" value="REDOX-CYCLING DRUG-SENSING TRANSCRIPTIONAL ACTIVATOR SOXR"/>
    <property type="match status" value="1"/>
</dbReference>
<accession>A0A494YU58</accession>
<keyword evidence="4" id="KW-1185">Reference proteome</keyword>
<evidence type="ECO:0000259" key="2">
    <source>
        <dbReference type="PROSITE" id="PS50937"/>
    </source>
</evidence>
<protein>
    <submittedName>
        <fullName evidence="3">MerR family transcriptional regulator</fullName>
    </submittedName>
</protein>
<dbReference type="SMART" id="SM00422">
    <property type="entry name" value="HTH_MERR"/>
    <property type="match status" value="1"/>
</dbReference>
<proteinExistence type="predicted"/>
<evidence type="ECO:0000256" key="1">
    <source>
        <dbReference type="ARBA" id="ARBA00023125"/>
    </source>
</evidence>